<dbReference type="Proteomes" id="UP000664859">
    <property type="component" value="Unassembled WGS sequence"/>
</dbReference>
<comment type="caution">
    <text evidence="1">The sequence shown here is derived from an EMBL/GenBank/DDBJ whole genome shotgun (WGS) entry which is preliminary data.</text>
</comment>
<proteinExistence type="predicted"/>
<reference evidence="1" key="1">
    <citation type="submission" date="2021-02" db="EMBL/GenBank/DDBJ databases">
        <title>First Annotated Genome of the Yellow-green Alga Tribonema minus.</title>
        <authorList>
            <person name="Mahan K.M."/>
        </authorList>
    </citation>
    <scope>NUCLEOTIDE SEQUENCE</scope>
    <source>
        <strain evidence="1">UTEX B ZZ1240</strain>
    </source>
</reference>
<keyword evidence="2" id="KW-1185">Reference proteome</keyword>
<evidence type="ECO:0000313" key="2">
    <source>
        <dbReference type="Proteomes" id="UP000664859"/>
    </source>
</evidence>
<sequence>MDCITIRCGGSQMRVPAAALDTAPALKIRAAAASADNGGVVEVNRDPNAFWPFVAFITQQALPSAVTPALLAELEYWGAAFAAPLSRVVRPSDGAMLSLQADVNAFADWLAHTAICTDDGQRAPCAAALLLPCANYLHDDTWGEAVDAFKYTVAHPRMFRAAMLRRWGMDVVWSGPRSAVSRVTEDAAVFVGAQPLLVRKAWDSWEASPGAFGIPDREHDVLLDYGVTPCTLNGAAHHLSGDTFDLRVQVTSAAGGVCPSIQCSMEGSMQFVELHVFFFVSEQEVQSWKVYMRNIGPGTDNVCAGIALSDSHTGRCPFPHEALDNAHDMTSAVYTWREGVEFVGFAAVSSWPQALILTESAREDQRAQYTGETRVCELILRMVL</sequence>
<accession>A0A836CES2</accession>
<dbReference type="EMBL" id="JAFCMP010000223">
    <property type="protein sequence ID" value="KAG5182964.1"/>
    <property type="molecule type" value="Genomic_DNA"/>
</dbReference>
<evidence type="ECO:0000313" key="1">
    <source>
        <dbReference type="EMBL" id="KAG5182964.1"/>
    </source>
</evidence>
<name>A0A836CES2_9STRA</name>
<organism evidence="1 2">
    <name type="scientific">Tribonema minus</name>
    <dbReference type="NCBI Taxonomy" id="303371"/>
    <lineage>
        <taxon>Eukaryota</taxon>
        <taxon>Sar</taxon>
        <taxon>Stramenopiles</taxon>
        <taxon>Ochrophyta</taxon>
        <taxon>PX clade</taxon>
        <taxon>Xanthophyceae</taxon>
        <taxon>Tribonematales</taxon>
        <taxon>Tribonemataceae</taxon>
        <taxon>Tribonema</taxon>
    </lineage>
</organism>
<dbReference type="AlphaFoldDB" id="A0A836CES2"/>
<protein>
    <submittedName>
        <fullName evidence="1">Uncharacterized protein</fullName>
    </submittedName>
</protein>
<gene>
    <name evidence="1" type="ORF">JKP88DRAFT_272930</name>
</gene>